<gene>
    <name evidence="2" type="ORF">OV079_07860</name>
</gene>
<keyword evidence="3" id="KW-1185">Reference proteome</keyword>
<accession>A0A9X3IX66</accession>
<proteinExistence type="predicted"/>
<comment type="caution">
    <text evidence="2">The sequence shown here is derived from an EMBL/GenBank/DDBJ whole genome shotgun (WGS) entry which is preliminary data.</text>
</comment>
<evidence type="ECO:0000313" key="2">
    <source>
        <dbReference type="EMBL" id="MCY1005488.1"/>
    </source>
</evidence>
<dbReference type="Proteomes" id="UP001150924">
    <property type="component" value="Unassembled WGS sequence"/>
</dbReference>
<dbReference type="EMBL" id="JAPNKE010000002">
    <property type="protein sequence ID" value="MCY1005488.1"/>
    <property type="molecule type" value="Genomic_DNA"/>
</dbReference>
<dbReference type="AlphaFoldDB" id="A0A9X3IX66"/>
<dbReference type="RefSeq" id="WP_267767169.1">
    <property type="nucleotide sequence ID" value="NZ_JAPNKE010000002.1"/>
</dbReference>
<name>A0A9X3IX66_9BACT</name>
<organism evidence="2 3">
    <name type="scientific">Nannocystis pusilla</name>
    <dbReference type="NCBI Taxonomy" id="889268"/>
    <lineage>
        <taxon>Bacteria</taxon>
        <taxon>Pseudomonadati</taxon>
        <taxon>Myxococcota</taxon>
        <taxon>Polyangia</taxon>
        <taxon>Nannocystales</taxon>
        <taxon>Nannocystaceae</taxon>
        <taxon>Nannocystis</taxon>
    </lineage>
</organism>
<feature type="region of interest" description="Disordered" evidence="1">
    <location>
        <begin position="1"/>
        <end position="44"/>
    </location>
</feature>
<evidence type="ECO:0000313" key="3">
    <source>
        <dbReference type="Proteomes" id="UP001150924"/>
    </source>
</evidence>
<reference evidence="2" key="1">
    <citation type="submission" date="2022-11" db="EMBL/GenBank/DDBJ databases">
        <title>Minimal conservation of predation-associated metabolite biosynthetic gene clusters underscores biosynthetic potential of Myxococcota including descriptions for ten novel species: Archangium lansinium sp. nov., Myxococcus landrumus sp. nov., Nannocystis bai.</title>
        <authorList>
            <person name="Ahearne A."/>
            <person name="Stevens C."/>
            <person name="Phillips K."/>
        </authorList>
    </citation>
    <scope>NUCLEOTIDE SEQUENCE</scope>
    <source>
        <strain evidence="2">Na p29</strain>
    </source>
</reference>
<protein>
    <submittedName>
        <fullName evidence="2">Uncharacterized protein</fullName>
    </submittedName>
</protein>
<evidence type="ECO:0000256" key="1">
    <source>
        <dbReference type="SAM" id="MobiDB-lite"/>
    </source>
</evidence>
<sequence>MSETPTPGEARTVDAARAAVEAGETSVPELEAAEAVADAESTQAAIREHEASATGEMAGASTAGEANVTELEAAEAVAEAVAMEAAIREHEANASGEAHEAPAAVEAGEASVQAIEADAGAASVDGEASRPRAKVEAGGLAESNAPEVEATEAAEDVSVEAALLERDALASARLVPGGRRENLGTCSKDPVRKVRCFRTCRKRQPLRWSRRARWATSTTTCWARARTCGCGSAWARGWSRAARGPTSRCGPRTRARSA</sequence>
<feature type="compositionally biased region" description="Low complexity" evidence="1">
    <location>
        <begin position="29"/>
        <end position="44"/>
    </location>
</feature>